<dbReference type="Proteomes" id="UP000325827">
    <property type="component" value="Unassembled WGS sequence"/>
</dbReference>
<gene>
    <name evidence="1" type="ORF">F6B43_11610</name>
</gene>
<dbReference type="RefSeq" id="WP_150449086.1">
    <property type="nucleotide sequence ID" value="NZ_VYSA01000002.1"/>
</dbReference>
<dbReference type="EMBL" id="VYSA01000002">
    <property type="protein sequence ID" value="KAA9108055.1"/>
    <property type="molecule type" value="Genomic_DNA"/>
</dbReference>
<reference evidence="2" key="1">
    <citation type="submission" date="2019-09" db="EMBL/GenBank/DDBJ databases">
        <title>Mumia zhuanghuii sp. nov. isolated from the intestinal contents of plateau pika (Ochotona curzoniae) in the Qinghai-Tibet plateau of China.</title>
        <authorList>
            <person name="Tian Z."/>
        </authorList>
    </citation>
    <scope>NUCLEOTIDE SEQUENCE [LARGE SCALE GENOMIC DNA]</scope>
    <source>
        <strain evidence="2">JCM 30598</strain>
    </source>
</reference>
<keyword evidence="2" id="KW-1185">Reference proteome</keyword>
<dbReference type="OrthoDB" id="9429474at2"/>
<organism evidence="1 2">
    <name type="scientific">Microbacterium rhizomatis</name>
    <dbReference type="NCBI Taxonomy" id="1631477"/>
    <lineage>
        <taxon>Bacteria</taxon>
        <taxon>Bacillati</taxon>
        <taxon>Actinomycetota</taxon>
        <taxon>Actinomycetes</taxon>
        <taxon>Micrococcales</taxon>
        <taxon>Microbacteriaceae</taxon>
        <taxon>Microbacterium</taxon>
    </lineage>
</organism>
<accession>A0A5J5J0R4</accession>
<protein>
    <submittedName>
        <fullName evidence="1">Uncharacterized protein</fullName>
    </submittedName>
</protein>
<sequence length="233" mass="26026">MSNDQDELVYDTDECLAQREGWRARARAVFFASSDARQVFDLVRHSVTDCVYGLSGRSWKGVPHASYYVGLFAAYVRTQGIVLDLARDSEVLDGTTLLRRQLELVARLRELDATDDASSLRGRTPNIGVLKSKIRGLYGGYSEVAHSSVERVFDLLGSGEPGAEQWVSMHPKFSVNSHVLLHNAAMVHLDFLLWMREFGERFGISIDRRSIDGPISELVPALNRWDPLAATAD</sequence>
<name>A0A5J5J0R4_9MICO</name>
<evidence type="ECO:0000313" key="1">
    <source>
        <dbReference type="EMBL" id="KAA9108055.1"/>
    </source>
</evidence>
<dbReference type="AlphaFoldDB" id="A0A5J5J0R4"/>
<evidence type="ECO:0000313" key="2">
    <source>
        <dbReference type="Proteomes" id="UP000325827"/>
    </source>
</evidence>
<comment type="caution">
    <text evidence="1">The sequence shown here is derived from an EMBL/GenBank/DDBJ whole genome shotgun (WGS) entry which is preliminary data.</text>
</comment>
<proteinExistence type="predicted"/>